<name>A0A6M4IJB4_9BACT</name>
<organism evidence="3 4">
    <name type="scientific">Gemmatimonas groenlandica</name>
    <dbReference type="NCBI Taxonomy" id="2732249"/>
    <lineage>
        <taxon>Bacteria</taxon>
        <taxon>Pseudomonadati</taxon>
        <taxon>Gemmatimonadota</taxon>
        <taxon>Gemmatimonadia</taxon>
        <taxon>Gemmatimonadales</taxon>
        <taxon>Gemmatimonadaceae</taxon>
        <taxon>Gemmatimonas</taxon>
    </lineage>
</organism>
<dbReference type="Gene3D" id="3.10.350.10">
    <property type="entry name" value="LysM domain"/>
    <property type="match status" value="1"/>
</dbReference>
<proteinExistence type="predicted"/>
<dbReference type="InterPro" id="IPR036779">
    <property type="entry name" value="LysM_dom_sf"/>
</dbReference>
<dbReference type="Pfam" id="PF01476">
    <property type="entry name" value="LysM"/>
    <property type="match status" value="1"/>
</dbReference>
<dbReference type="PROSITE" id="PS51782">
    <property type="entry name" value="LYSM"/>
    <property type="match status" value="1"/>
</dbReference>
<dbReference type="EMBL" id="CP053085">
    <property type="protein sequence ID" value="QJR34843.1"/>
    <property type="molecule type" value="Genomic_DNA"/>
</dbReference>
<evidence type="ECO:0000313" key="4">
    <source>
        <dbReference type="Proteomes" id="UP000500938"/>
    </source>
</evidence>
<evidence type="ECO:0000259" key="2">
    <source>
        <dbReference type="PROSITE" id="PS51782"/>
    </source>
</evidence>
<dbReference type="SUPFAM" id="SSF54106">
    <property type="entry name" value="LysM domain"/>
    <property type="match status" value="1"/>
</dbReference>
<dbReference type="RefSeq" id="WP_171224270.1">
    <property type="nucleotide sequence ID" value="NZ_CP053085.1"/>
</dbReference>
<reference evidence="3 4" key="1">
    <citation type="submission" date="2020-05" db="EMBL/GenBank/DDBJ databases">
        <title>Complete genome sequence of Gemmatimonas greenlandica TET16.</title>
        <authorList>
            <person name="Zeng Y."/>
        </authorList>
    </citation>
    <scope>NUCLEOTIDE SEQUENCE [LARGE SCALE GENOMIC DNA]</scope>
    <source>
        <strain evidence="3 4">TET16</strain>
    </source>
</reference>
<dbReference type="KEGG" id="ggr:HKW67_04600"/>
<accession>A0A6M4IJB4</accession>
<dbReference type="Proteomes" id="UP000500938">
    <property type="component" value="Chromosome"/>
</dbReference>
<dbReference type="InterPro" id="IPR018392">
    <property type="entry name" value="LysM"/>
</dbReference>
<evidence type="ECO:0000256" key="1">
    <source>
        <dbReference type="SAM" id="MobiDB-lite"/>
    </source>
</evidence>
<dbReference type="AlphaFoldDB" id="A0A6M4IJB4"/>
<feature type="region of interest" description="Disordered" evidence="1">
    <location>
        <begin position="151"/>
        <end position="170"/>
    </location>
</feature>
<feature type="domain" description="LysM" evidence="2">
    <location>
        <begin position="70"/>
        <end position="119"/>
    </location>
</feature>
<dbReference type="CDD" id="cd00118">
    <property type="entry name" value="LysM"/>
    <property type="match status" value="1"/>
</dbReference>
<sequence>MRAANQPQSSTAIESHRALQPVSRIFVALLSTLALLLVWRPTVVHGQEAEGRIVSVADSTLDQVKDSATTTHVVRAGETLWGIAALFYGDGHQWPALAKRNRIATSGPAPLQVGMRLSVPASPTVRGAKAAAMAAAPADSTVPSVALAKAGEGTLPPARPSGSLSAQTAGKRNAAAGAGAAKGRAPAAAAKAAAVAAIDTVTKATIETDTSRVNFQPQHSSELMMSRKGTRIGLVDLEAQEASRKSSEVETVFHRDLPDAAEAERRTRAVLRPNTPAPRQAEFDAAPFIVMQLELAKSGSILKRVGSPGSLESEYPQRAIKTDQIEVRPPAGVTYTVGQRLVAVTTPAAADKQSMIAIPTGIVEIVRVEAGKPVLAVLTRQSGRVEQGQRLLPSAGSSAPWLVVQKLAEPDVKTSVRWIDPHELQPTLQSFLMLAAGTTQGVKAGDEFGLYRSGSKEQPSQESLVATVRVVRSESGGSAAVITRQYQSDIGVGLAARRVAKAP</sequence>
<keyword evidence="4" id="KW-1185">Reference proteome</keyword>
<gene>
    <name evidence="3" type="ORF">HKW67_04600</name>
</gene>
<dbReference type="SMART" id="SM00257">
    <property type="entry name" value="LysM"/>
    <property type="match status" value="1"/>
</dbReference>
<evidence type="ECO:0000313" key="3">
    <source>
        <dbReference type="EMBL" id="QJR34843.1"/>
    </source>
</evidence>
<protein>
    <submittedName>
        <fullName evidence="3">LysM peptidoglycan-binding domain-containing protein</fullName>
    </submittedName>
</protein>